<comment type="caution">
    <text evidence="8">The sequence shown here is derived from an EMBL/GenBank/DDBJ whole genome shotgun (WGS) entry which is preliminary data.</text>
</comment>
<dbReference type="Proteomes" id="UP000281708">
    <property type="component" value="Unassembled WGS sequence"/>
</dbReference>
<dbReference type="EMBL" id="RDBE01000005">
    <property type="protein sequence ID" value="RLV50207.1"/>
    <property type="molecule type" value="Genomic_DNA"/>
</dbReference>
<dbReference type="PANTHER" id="PTHR11078">
    <property type="entry name" value="N UTILIZATION SUBSTANCE PROTEIN B-RELATED"/>
    <property type="match status" value="1"/>
</dbReference>
<keyword evidence="9" id="KW-1185">Reference proteome</keyword>
<dbReference type="HAMAP" id="MF_00073">
    <property type="entry name" value="NusB"/>
    <property type="match status" value="1"/>
</dbReference>
<dbReference type="InterPro" id="IPR011605">
    <property type="entry name" value="NusB_fam"/>
</dbReference>
<evidence type="ECO:0000313" key="9">
    <source>
        <dbReference type="Proteomes" id="UP000281708"/>
    </source>
</evidence>
<accession>A0A3L8P5K6</accession>
<dbReference type="Pfam" id="PF01029">
    <property type="entry name" value="NusB"/>
    <property type="match status" value="1"/>
</dbReference>
<dbReference type="NCBIfam" id="TIGR01951">
    <property type="entry name" value="nusB"/>
    <property type="match status" value="1"/>
</dbReference>
<dbReference type="GO" id="GO:0006353">
    <property type="term" value="P:DNA-templated transcription termination"/>
    <property type="evidence" value="ECO:0007669"/>
    <property type="project" value="UniProtKB-UniRule"/>
</dbReference>
<feature type="domain" description="NusB/RsmB/TIM44" evidence="7">
    <location>
        <begin position="6"/>
        <end position="132"/>
    </location>
</feature>
<evidence type="ECO:0000256" key="4">
    <source>
        <dbReference type="ARBA" id="ARBA00023015"/>
    </source>
</evidence>
<dbReference type="OrthoDB" id="3528057at2"/>
<sequence length="143" mass="15517">MSARTKARKRALDLLFASEVRGRSAVEALDEELADTAPDARPVADYTGVLVRGVEEHRTRIDELLTGYSTQWPLARMPSVDRNVLRLGVFEVLWSDDVPDAVAVSEAVNLARDLSTDESPAYVNGILGSVVRDKGRIGPGLVG</sequence>
<dbReference type="Gene3D" id="1.10.940.10">
    <property type="entry name" value="NusB-like"/>
    <property type="match status" value="1"/>
</dbReference>
<evidence type="ECO:0000256" key="5">
    <source>
        <dbReference type="ARBA" id="ARBA00023163"/>
    </source>
</evidence>
<dbReference type="RefSeq" id="WP_121805184.1">
    <property type="nucleotide sequence ID" value="NZ_RDBE01000005.1"/>
</dbReference>
<evidence type="ECO:0000256" key="2">
    <source>
        <dbReference type="ARBA" id="ARBA00022814"/>
    </source>
</evidence>
<dbReference type="GO" id="GO:0003723">
    <property type="term" value="F:RNA binding"/>
    <property type="evidence" value="ECO:0007669"/>
    <property type="project" value="UniProtKB-UniRule"/>
</dbReference>
<dbReference type="GO" id="GO:0031564">
    <property type="term" value="P:transcription antitermination"/>
    <property type="evidence" value="ECO:0007669"/>
    <property type="project" value="UniProtKB-KW"/>
</dbReference>
<evidence type="ECO:0000256" key="6">
    <source>
        <dbReference type="HAMAP-Rule" id="MF_00073"/>
    </source>
</evidence>
<evidence type="ECO:0000256" key="3">
    <source>
        <dbReference type="ARBA" id="ARBA00022884"/>
    </source>
</evidence>
<dbReference type="AlphaFoldDB" id="A0A3L8P5K6"/>
<evidence type="ECO:0000256" key="1">
    <source>
        <dbReference type="ARBA" id="ARBA00005952"/>
    </source>
</evidence>
<proteinExistence type="inferred from homology"/>
<dbReference type="PANTHER" id="PTHR11078:SF3">
    <property type="entry name" value="ANTITERMINATION NUSB DOMAIN-CONTAINING PROTEIN"/>
    <property type="match status" value="1"/>
</dbReference>
<keyword evidence="3 6" id="KW-0694">RNA-binding</keyword>
<dbReference type="InterPro" id="IPR006027">
    <property type="entry name" value="NusB_RsmB_TIM44"/>
</dbReference>
<dbReference type="InterPro" id="IPR035926">
    <property type="entry name" value="NusB-like_sf"/>
</dbReference>
<comment type="similarity">
    <text evidence="1 6">Belongs to the NusB family.</text>
</comment>
<reference evidence="8 9" key="1">
    <citation type="submission" date="2018-10" db="EMBL/GenBank/DDBJ databases">
        <title>Marmoricola sp. 4Q3S-7 whole genome shotgun sequence.</title>
        <authorList>
            <person name="Li F."/>
        </authorList>
    </citation>
    <scope>NUCLEOTIDE SEQUENCE [LARGE SCALE GENOMIC DNA]</scope>
    <source>
        <strain evidence="8 9">4Q3S-7</strain>
    </source>
</reference>
<dbReference type="SUPFAM" id="SSF48013">
    <property type="entry name" value="NusB-like"/>
    <property type="match status" value="1"/>
</dbReference>
<keyword evidence="2 6" id="KW-0889">Transcription antitermination</keyword>
<name>A0A3L8P5K6_9ACTN</name>
<keyword evidence="5 6" id="KW-0804">Transcription</keyword>
<organism evidence="8 9">
    <name type="scientific">Nocardioides mangrovicus</name>
    <dbReference type="NCBI Taxonomy" id="2478913"/>
    <lineage>
        <taxon>Bacteria</taxon>
        <taxon>Bacillati</taxon>
        <taxon>Actinomycetota</taxon>
        <taxon>Actinomycetes</taxon>
        <taxon>Propionibacteriales</taxon>
        <taxon>Nocardioidaceae</taxon>
        <taxon>Nocardioides</taxon>
    </lineage>
</organism>
<protein>
    <recommendedName>
        <fullName evidence="6">Transcription antitermination protein NusB</fullName>
    </recommendedName>
    <alternativeName>
        <fullName evidence="6">Antitermination factor NusB</fullName>
    </alternativeName>
</protein>
<keyword evidence="4 6" id="KW-0805">Transcription regulation</keyword>
<dbReference type="GO" id="GO:0005829">
    <property type="term" value="C:cytosol"/>
    <property type="evidence" value="ECO:0007669"/>
    <property type="project" value="TreeGrafter"/>
</dbReference>
<evidence type="ECO:0000259" key="7">
    <source>
        <dbReference type="Pfam" id="PF01029"/>
    </source>
</evidence>
<gene>
    <name evidence="6 8" type="primary">nusB</name>
    <name evidence="8" type="ORF">D9V37_05660</name>
</gene>
<comment type="function">
    <text evidence="6">Involved in transcription antitermination. Required for transcription of ribosomal RNA (rRNA) genes. Binds specifically to the boxA antiterminator sequence of the ribosomal RNA (rrn) operons.</text>
</comment>
<evidence type="ECO:0000313" key="8">
    <source>
        <dbReference type="EMBL" id="RLV50207.1"/>
    </source>
</evidence>